<dbReference type="EC" id="2.7.1.12" evidence="3 10"/>
<evidence type="ECO:0000313" key="12">
    <source>
        <dbReference type="Proteomes" id="UP000289411"/>
    </source>
</evidence>
<dbReference type="GO" id="GO:0005524">
    <property type="term" value="F:ATP binding"/>
    <property type="evidence" value="ECO:0007669"/>
    <property type="project" value="UniProtKB-KW"/>
</dbReference>
<reference evidence="11 12" key="1">
    <citation type="submission" date="2018-09" db="EMBL/GenBank/DDBJ databases">
        <authorList>
            <person name="Grouzdev D.S."/>
            <person name="Krutkina M.S."/>
        </authorList>
    </citation>
    <scope>NUCLEOTIDE SEQUENCE [LARGE SCALE GENOMIC DNA]</scope>
    <source>
        <strain evidence="11 12">RmlP001</strain>
    </source>
</reference>
<comment type="caution">
    <text evidence="11">The sequence shown here is derived from an EMBL/GenBank/DDBJ whole genome shotgun (WGS) entry which is preliminary data.</text>
</comment>
<keyword evidence="8" id="KW-0311">Gluconate utilization</keyword>
<proteinExistence type="inferred from homology"/>
<gene>
    <name evidence="11" type="ORF">D3272_06725</name>
</gene>
<evidence type="ECO:0000256" key="6">
    <source>
        <dbReference type="ARBA" id="ARBA00022777"/>
    </source>
</evidence>
<sequence>MPAAPDPKAPLPVVVMGVSGSGKSTVAAQLAGRIGLPYIDGDDLHPQSNVDKMHAGTPLDDEDRWPWLDRVAATLNERSAGQGGVILACSALKRAYRDRLRTGTGGNVRFAFLDVDMDEIERRLKRRVHHFMPAHLLQSQFDTLERPGPDETDVLTVPAHGPAEDLVADLARRLGR</sequence>
<evidence type="ECO:0000256" key="7">
    <source>
        <dbReference type="ARBA" id="ARBA00022840"/>
    </source>
</evidence>
<dbReference type="CDD" id="cd02021">
    <property type="entry name" value="GntK"/>
    <property type="match status" value="1"/>
</dbReference>
<name>A0A4Q2RJB1_9HYPH</name>
<dbReference type="OrthoDB" id="9795716at2"/>
<comment type="pathway">
    <text evidence="1">Carbohydrate acid metabolism.</text>
</comment>
<evidence type="ECO:0000256" key="8">
    <source>
        <dbReference type="ARBA" id="ARBA00023064"/>
    </source>
</evidence>
<evidence type="ECO:0000256" key="5">
    <source>
        <dbReference type="ARBA" id="ARBA00022741"/>
    </source>
</evidence>
<protein>
    <recommendedName>
        <fullName evidence="3 10">Gluconokinase</fullName>
        <ecNumber evidence="3 10">2.7.1.12</ecNumber>
    </recommendedName>
</protein>
<dbReference type="PANTHER" id="PTHR43442">
    <property type="entry name" value="GLUCONOKINASE-RELATED"/>
    <property type="match status" value="1"/>
</dbReference>
<comment type="similarity">
    <text evidence="2 10">Belongs to the gluconokinase GntK/GntV family.</text>
</comment>
<dbReference type="Gene3D" id="3.40.50.300">
    <property type="entry name" value="P-loop containing nucleotide triphosphate hydrolases"/>
    <property type="match status" value="1"/>
</dbReference>
<evidence type="ECO:0000256" key="4">
    <source>
        <dbReference type="ARBA" id="ARBA00022679"/>
    </source>
</evidence>
<dbReference type="Pfam" id="PF13671">
    <property type="entry name" value="AAA_33"/>
    <property type="match status" value="1"/>
</dbReference>
<dbReference type="SUPFAM" id="SSF52540">
    <property type="entry name" value="P-loop containing nucleoside triphosphate hydrolases"/>
    <property type="match status" value="1"/>
</dbReference>
<dbReference type="GO" id="GO:0019521">
    <property type="term" value="P:D-gluconate metabolic process"/>
    <property type="evidence" value="ECO:0007669"/>
    <property type="project" value="UniProtKB-KW"/>
</dbReference>
<dbReference type="InterPro" id="IPR027417">
    <property type="entry name" value="P-loop_NTPase"/>
</dbReference>
<accession>A0A4Q2RJB1</accession>
<dbReference type="NCBIfam" id="TIGR01313">
    <property type="entry name" value="therm_gnt_kin"/>
    <property type="match status" value="1"/>
</dbReference>
<dbReference type="PANTHER" id="PTHR43442:SF3">
    <property type="entry name" value="GLUCONOKINASE-RELATED"/>
    <property type="match status" value="1"/>
</dbReference>
<evidence type="ECO:0000256" key="3">
    <source>
        <dbReference type="ARBA" id="ARBA00012054"/>
    </source>
</evidence>
<keyword evidence="5 10" id="KW-0547">Nucleotide-binding</keyword>
<dbReference type="GO" id="GO:0005737">
    <property type="term" value="C:cytoplasm"/>
    <property type="evidence" value="ECO:0007669"/>
    <property type="project" value="TreeGrafter"/>
</dbReference>
<keyword evidence="6 10" id="KW-0418">Kinase</keyword>
<dbReference type="AlphaFoldDB" id="A0A4Q2RJB1"/>
<organism evidence="11 12">
    <name type="scientific">Lichenibacterium ramalinae</name>
    <dbReference type="NCBI Taxonomy" id="2316527"/>
    <lineage>
        <taxon>Bacteria</taxon>
        <taxon>Pseudomonadati</taxon>
        <taxon>Pseudomonadota</taxon>
        <taxon>Alphaproteobacteria</taxon>
        <taxon>Hyphomicrobiales</taxon>
        <taxon>Lichenihabitantaceae</taxon>
        <taxon>Lichenibacterium</taxon>
    </lineage>
</organism>
<keyword evidence="12" id="KW-1185">Reference proteome</keyword>
<reference evidence="11 12" key="2">
    <citation type="submission" date="2019-02" db="EMBL/GenBank/DDBJ databases">
        <title>'Lichenibacterium ramalinii' gen. nov. sp. nov., 'Lichenibacterium minor' gen. nov. sp. nov.</title>
        <authorList>
            <person name="Pankratov T."/>
        </authorList>
    </citation>
    <scope>NUCLEOTIDE SEQUENCE [LARGE SCALE GENOMIC DNA]</scope>
    <source>
        <strain evidence="11 12">RmlP001</strain>
    </source>
</reference>
<evidence type="ECO:0000256" key="1">
    <source>
        <dbReference type="ARBA" id="ARBA00004761"/>
    </source>
</evidence>
<evidence type="ECO:0000256" key="2">
    <source>
        <dbReference type="ARBA" id="ARBA00008420"/>
    </source>
</evidence>
<dbReference type="GO" id="GO:0046316">
    <property type="term" value="F:gluconokinase activity"/>
    <property type="evidence" value="ECO:0007669"/>
    <property type="project" value="UniProtKB-EC"/>
</dbReference>
<dbReference type="EMBL" id="QYBC01000004">
    <property type="protein sequence ID" value="RYB06432.1"/>
    <property type="molecule type" value="Genomic_DNA"/>
</dbReference>
<evidence type="ECO:0000313" key="11">
    <source>
        <dbReference type="EMBL" id="RYB06432.1"/>
    </source>
</evidence>
<dbReference type="Proteomes" id="UP000289411">
    <property type="component" value="Unassembled WGS sequence"/>
</dbReference>
<dbReference type="FunFam" id="3.40.50.300:FF:000522">
    <property type="entry name" value="Gluconokinase"/>
    <property type="match status" value="1"/>
</dbReference>
<evidence type="ECO:0000256" key="9">
    <source>
        <dbReference type="ARBA" id="ARBA00048090"/>
    </source>
</evidence>
<keyword evidence="7 10" id="KW-0067">ATP-binding</keyword>
<dbReference type="InterPro" id="IPR006001">
    <property type="entry name" value="Therm_gnt_kin"/>
</dbReference>
<keyword evidence="4 10" id="KW-0808">Transferase</keyword>
<comment type="catalytic activity">
    <reaction evidence="9 10">
        <text>D-gluconate + ATP = 6-phospho-D-gluconate + ADP + H(+)</text>
        <dbReference type="Rhea" id="RHEA:19433"/>
        <dbReference type="ChEBI" id="CHEBI:15378"/>
        <dbReference type="ChEBI" id="CHEBI:18391"/>
        <dbReference type="ChEBI" id="CHEBI:30616"/>
        <dbReference type="ChEBI" id="CHEBI:58759"/>
        <dbReference type="ChEBI" id="CHEBI:456216"/>
        <dbReference type="EC" id="2.7.1.12"/>
    </reaction>
</comment>
<dbReference type="RefSeq" id="WP_129218367.1">
    <property type="nucleotide sequence ID" value="NZ_QYBC01000004.1"/>
</dbReference>
<evidence type="ECO:0000256" key="10">
    <source>
        <dbReference type="RuleBase" id="RU363066"/>
    </source>
</evidence>